<evidence type="ECO:0000256" key="2">
    <source>
        <dbReference type="ARBA" id="ARBA00006333"/>
    </source>
</evidence>
<dbReference type="GO" id="GO:0120251">
    <property type="term" value="P:hydrocarbon biosynthetic process"/>
    <property type="evidence" value="ECO:0007669"/>
    <property type="project" value="UniProtKB-ARBA"/>
</dbReference>
<evidence type="ECO:0000313" key="9">
    <source>
        <dbReference type="Proteomes" id="UP000467840"/>
    </source>
</evidence>
<dbReference type="Pfam" id="PF03936">
    <property type="entry name" value="Terpene_synth_C"/>
    <property type="match status" value="1"/>
</dbReference>
<dbReference type="EMBL" id="JAAGAX010000009">
    <property type="protein sequence ID" value="KAF2303395.1"/>
    <property type="molecule type" value="Genomic_DNA"/>
</dbReference>
<evidence type="ECO:0000256" key="3">
    <source>
        <dbReference type="ARBA" id="ARBA00022723"/>
    </source>
</evidence>
<comment type="caution">
    <text evidence="8">The sequence shown here is derived from an EMBL/GenBank/DDBJ whole genome shotgun (WGS) entry which is preliminary data.</text>
</comment>
<dbReference type="InterPro" id="IPR008949">
    <property type="entry name" value="Isoprenoid_synthase_dom_sf"/>
</dbReference>
<evidence type="ECO:0000313" key="8">
    <source>
        <dbReference type="EMBL" id="KAF2303395.1"/>
    </source>
</evidence>
<proteinExistence type="inferred from homology"/>
<organism evidence="8 9">
    <name type="scientific">Hevea brasiliensis</name>
    <name type="common">Para rubber tree</name>
    <name type="synonym">Siphonia brasiliensis</name>
    <dbReference type="NCBI Taxonomy" id="3981"/>
    <lineage>
        <taxon>Eukaryota</taxon>
        <taxon>Viridiplantae</taxon>
        <taxon>Streptophyta</taxon>
        <taxon>Embryophyta</taxon>
        <taxon>Tracheophyta</taxon>
        <taxon>Spermatophyta</taxon>
        <taxon>Magnoliopsida</taxon>
        <taxon>eudicotyledons</taxon>
        <taxon>Gunneridae</taxon>
        <taxon>Pentapetalae</taxon>
        <taxon>rosids</taxon>
        <taxon>fabids</taxon>
        <taxon>Malpighiales</taxon>
        <taxon>Euphorbiaceae</taxon>
        <taxon>Crotonoideae</taxon>
        <taxon>Micrandreae</taxon>
        <taxon>Hevea</taxon>
    </lineage>
</organism>
<sequence>MEVGRQILQCQTNSEAFAIDQQRRSANYKPNIWKYDFLQSLSSKYDEEQYKTQAERLRQDVKHLFVETVDLQAILELVDCIRKLGLASHFNDEIKEALDSVASSMKKNNFNVEGNLYFAALSFRLLRQHGYEVSQDVFGEFLDEKGTSMKIQCEDIKGVLEVYEASHLAVEGETILDYAKAFSARILKGINNCTVKEGNIFTRVVHALELPHHWRVQWFDVKWQIDAYENDQKINKLLIDFAKINFNIVQATLQKDLKEISRWWRNLGLTESLKFTRDRLVESFLCSVGLVFEPHFSCFRKWLTKAIVMVLVIDDVYDIYGSLEELEHFTSAVNRWDSRIIQQLPECMQICFQVLDSIVNETASEMERENGWNHAQPHLKTAWADFCQALLVESKWYNKEYTPSLHEYLNNAWISSSGTLLSVHSFFSIMNEVEEDMLDFFGKNQELVYNISLIIRLCNDLGTSEAEQERGDAASSILCHMKETNVSEETARTYIKDMISKSWKKVNGQCIAKSPKLQSLVNINTNMARVVHNLYQYGDGFGVQDRENKRQIISLLVDPLKLN</sequence>
<keyword evidence="9" id="KW-1185">Reference proteome</keyword>
<dbReference type="CDD" id="cd00684">
    <property type="entry name" value="Terpene_cyclase_plant_C1"/>
    <property type="match status" value="1"/>
</dbReference>
<dbReference type="InterPro" id="IPR044814">
    <property type="entry name" value="Terpene_cyclase_plant_C1"/>
</dbReference>
<dbReference type="InterPro" id="IPR050148">
    <property type="entry name" value="Terpene_synthase-like"/>
</dbReference>
<evidence type="ECO:0000256" key="4">
    <source>
        <dbReference type="ARBA" id="ARBA00022842"/>
    </source>
</evidence>
<keyword evidence="4" id="KW-0460">Magnesium</keyword>
<dbReference type="SMR" id="A0A6A6LSE4"/>
<protein>
    <submittedName>
        <fullName evidence="8">Uncharacterized protein</fullName>
    </submittedName>
</protein>
<comment type="similarity">
    <text evidence="2">Belongs to the terpene synthase family.</text>
</comment>
<dbReference type="InterPro" id="IPR008930">
    <property type="entry name" value="Terpenoid_cyclase/PrenylTrfase"/>
</dbReference>
<gene>
    <name evidence="8" type="ORF">GH714_017831</name>
</gene>
<feature type="domain" description="Terpene synthase N-terminal" evidence="6">
    <location>
        <begin position="32"/>
        <end position="208"/>
    </location>
</feature>
<dbReference type="GO" id="GO:0016102">
    <property type="term" value="P:diterpenoid biosynthetic process"/>
    <property type="evidence" value="ECO:0007669"/>
    <property type="project" value="InterPro"/>
</dbReference>
<dbReference type="AlphaFoldDB" id="A0A6A6LSE4"/>
<dbReference type="PANTHER" id="PTHR31225:SF94">
    <property type="entry name" value="ALPHA-FARNESENE SYNTHASE"/>
    <property type="match status" value="1"/>
</dbReference>
<dbReference type="Pfam" id="PF01397">
    <property type="entry name" value="Terpene_synth"/>
    <property type="match status" value="1"/>
</dbReference>
<comment type="cofactor">
    <cofactor evidence="1">
        <name>Mg(2+)</name>
        <dbReference type="ChEBI" id="CHEBI:18420"/>
    </cofactor>
</comment>
<dbReference type="Gene3D" id="1.50.10.130">
    <property type="entry name" value="Terpene synthase, N-terminal domain"/>
    <property type="match status" value="1"/>
</dbReference>
<dbReference type="GO" id="GO:0000287">
    <property type="term" value="F:magnesium ion binding"/>
    <property type="evidence" value="ECO:0007669"/>
    <property type="project" value="InterPro"/>
</dbReference>
<dbReference type="FunFam" id="1.10.600.10:FF:000007">
    <property type="entry name" value="Isoprene synthase, chloroplastic"/>
    <property type="match status" value="1"/>
</dbReference>
<accession>A0A6A6LSE4</accession>
<dbReference type="SFLD" id="SFLDS00005">
    <property type="entry name" value="Isoprenoid_Synthase_Type_I"/>
    <property type="match status" value="1"/>
</dbReference>
<dbReference type="SUPFAM" id="SSF48576">
    <property type="entry name" value="Terpenoid synthases"/>
    <property type="match status" value="1"/>
</dbReference>
<evidence type="ECO:0000259" key="6">
    <source>
        <dbReference type="Pfam" id="PF01397"/>
    </source>
</evidence>
<dbReference type="InterPro" id="IPR036965">
    <property type="entry name" value="Terpene_synth_N_sf"/>
</dbReference>
<evidence type="ECO:0000256" key="5">
    <source>
        <dbReference type="ARBA" id="ARBA00023239"/>
    </source>
</evidence>
<dbReference type="SUPFAM" id="SSF48239">
    <property type="entry name" value="Terpenoid cyclases/Protein prenyltransferases"/>
    <property type="match status" value="1"/>
</dbReference>
<keyword evidence="3" id="KW-0479">Metal-binding</keyword>
<dbReference type="InterPro" id="IPR005630">
    <property type="entry name" value="Terpene_synthase_metal-bd"/>
</dbReference>
<evidence type="ECO:0000259" key="7">
    <source>
        <dbReference type="Pfam" id="PF03936"/>
    </source>
</evidence>
<dbReference type="PANTHER" id="PTHR31225">
    <property type="entry name" value="OS04G0344100 PROTEIN-RELATED"/>
    <property type="match status" value="1"/>
</dbReference>
<name>A0A6A6LSE4_HEVBR</name>
<dbReference type="Gene3D" id="1.10.600.10">
    <property type="entry name" value="Farnesyl Diphosphate Synthase"/>
    <property type="match status" value="1"/>
</dbReference>
<dbReference type="InterPro" id="IPR001906">
    <property type="entry name" value="Terpene_synth_N"/>
</dbReference>
<dbReference type="Proteomes" id="UP000467840">
    <property type="component" value="Chromosome 16"/>
</dbReference>
<evidence type="ECO:0000256" key="1">
    <source>
        <dbReference type="ARBA" id="ARBA00001946"/>
    </source>
</evidence>
<reference evidence="8 9" key="1">
    <citation type="journal article" date="2020" name="Mol. Plant">
        <title>The Chromosome-Based Rubber Tree Genome Provides New Insights into Spurge Genome Evolution and Rubber Biosynthesis.</title>
        <authorList>
            <person name="Liu J."/>
            <person name="Shi C."/>
            <person name="Shi C.C."/>
            <person name="Li W."/>
            <person name="Zhang Q.J."/>
            <person name="Zhang Y."/>
            <person name="Li K."/>
            <person name="Lu H.F."/>
            <person name="Shi C."/>
            <person name="Zhu S.T."/>
            <person name="Xiao Z.Y."/>
            <person name="Nan H."/>
            <person name="Yue Y."/>
            <person name="Zhu X.G."/>
            <person name="Wu Y."/>
            <person name="Hong X.N."/>
            <person name="Fan G.Y."/>
            <person name="Tong Y."/>
            <person name="Zhang D."/>
            <person name="Mao C.L."/>
            <person name="Liu Y.L."/>
            <person name="Hao S.J."/>
            <person name="Liu W.Q."/>
            <person name="Lv M.Q."/>
            <person name="Zhang H.B."/>
            <person name="Liu Y."/>
            <person name="Hu-Tang G.R."/>
            <person name="Wang J.P."/>
            <person name="Wang J.H."/>
            <person name="Sun Y.H."/>
            <person name="Ni S.B."/>
            <person name="Chen W.B."/>
            <person name="Zhang X.C."/>
            <person name="Jiao Y.N."/>
            <person name="Eichler E.E."/>
            <person name="Li G.H."/>
            <person name="Liu X."/>
            <person name="Gao L.Z."/>
        </authorList>
    </citation>
    <scope>NUCLEOTIDE SEQUENCE [LARGE SCALE GENOMIC DNA]</scope>
    <source>
        <strain evidence="9">cv. GT1</strain>
        <tissue evidence="8">Leaf</tissue>
    </source>
</reference>
<dbReference type="InterPro" id="IPR034741">
    <property type="entry name" value="Terpene_cyclase-like_1_C"/>
</dbReference>
<dbReference type="SFLD" id="SFLDG01019">
    <property type="entry name" value="Terpene_Cyclase_Like_1_C_Termi"/>
    <property type="match status" value="1"/>
</dbReference>
<dbReference type="GO" id="GO:0010333">
    <property type="term" value="F:terpene synthase activity"/>
    <property type="evidence" value="ECO:0007669"/>
    <property type="project" value="InterPro"/>
</dbReference>
<feature type="domain" description="Terpene synthase metal-binding" evidence="7">
    <location>
        <begin position="266"/>
        <end position="505"/>
    </location>
</feature>
<keyword evidence="5" id="KW-0456">Lyase</keyword>